<dbReference type="InterPro" id="IPR037157">
    <property type="entry name" value="Acetyltransf_C_sf"/>
</dbReference>
<evidence type="ECO:0000256" key="2">
    <source>
        <dbReference type="ARBA" id="ARBA00022556"/>
    </source>
</evidence>
<dbReference type="InterPro" id="IPR010137">
    <property type="entry name" value="Lipid_A_LpxA"/>
</dbReference>
<keyword evidence="3 6" id="KW-0808">Transferase</keyword>
<dbReference type="KEGG" id="dal:Dalk_1791"/>
<dbReference type="NCBIfam" id="TIGR01852">
    <property type="entry name" value="lipid_A_lpxA"/>
    <property type="match status" value="1"/>
</dbReference>
<comment type="subunit">
    <text evidence="6">Homotrimer.</text>
</comment>
<dbReference type="Pfam" id="PF13720">
    <property type="entry name" value="Acetyltransf_11"/>
    <property type="match status" value="1"/>
</dbReference>
<sequence length="262" mass="28112">MIHEQAVVHKNAEIGANVSIGPFTVIGNNVKIGDNTVIGSMVTIDEFTTIGADCRIFHHAAIGATPQSVKFAGEESHVVIGDRCLVREFVTIHRGTGFGGGLTKLGDDNFLMAYTHIAHDCITGKGVLFSNAATLAGHVEIGDYASIGGLVAIHQFTRVGDYAFVGGKSAVPKDIPPYVLAAGDRARLHGLNKVGLKRHGFTPEVLDALKKAYRIIFRIGLTMNEAIERVKAEVPDLPEVQTFLQFLESSKRGVTRGKPGRD</sequence>
<dbReference type="InterPro" id="IPR011004">
    <property type="entry name" value="Trimer_LpxA-like_sf"/>
</dbReference>
<dbReference type="AlphaFoldDB" id="B8FFT3"/>
<evidence type="ECO:0000313" key="9">
    <source>
        <dbReference type="Proteomes" id="UP000000739"/>
    </source>
</evidence>
<feature type="domain" description="UDP N-acetylglucosamine O-acyltransferase C-terminal" evidence="7">
    <location>
        <begin position="174"/>
        <end position="254"/>
    </location>
</feature>
<evidence type="ECO:0000256" key="5">
    <source>
        <dbReference type="ARBA" id="ARBA00023315"/>
    </source>
</evidence>
<comment type="subcellular location">
    <subcellularLocation>
        <location evidence="6">Cytoplasm</location>
    </subcellularLocation>
</comment>
<dbReference type="GO" id="GO:0005737">
    <property type="term" value="C:cytoplasm"/>
    <property type="evidence" value="ECO:0007669"/>
    <property type="project" value="UniProtKB-SubCell"/>
</dbReference>
<keyword evidence="2 6" id="KW-0441">Lipid A biosynthesis</keyword>
<dbReference type="PIRSF" id="PIRSF000456">
    <property type="entry name" value="UDP-GlcNAc_acltr"/>
    <property type="match status" value="1"/>
</dbReference>
<proteinExistence type="inferred from homology"/>
<evidence type="ECO:0000256" key="1">
    <source>
        <dbReference type="ARBA" id="ARBA00022516"/>
    </source>
</evidence>
<dbReference type="NCBIfam" id="NF003657">
    <property type="entry name" value="PRK05289.1"/>
    <property type="match status" value="1"/>
</dbReference>
<evidence type="ECO:0000256" key="3">
    <source>
        <dbReference type="ARBA" id="ARBA00022679"/>
    </source>
</evidence>
<keyword evidence="1 6" id="KW-0444">Lipid biosynthesis</keyword>
<dbReference type="GO" id="GO:0016020">
    <property type="term" value="C:membrane"/>
    <property type="evidence" value="ECO:0007669"/>
    <property type="project" value="GOC"/>
</dbReference>
<comment type="function">
    <text evidence="6">Involved in the biosynthesis of lipid A, a phosphorylated glycolipid that anchors the lipopolysaccharide to the outer membrane of the cell.</text>
</comment>
<accession>B8FFT3</accession>
<evidence type="ECO:0000313" key="8">
    <source>
        <dbReference type="EMBL" id="ACL03488.1"/>
    </source>
</evidence>
<evidence type="ECO:0000256" key="6">
    <source>
        <dbReference type="HAMAP-Rule" id="MF_00387"/>
    </source>
</evidence>
<dbReference type="HOGENOM" id="CLU_061249_0_0_7"/>
<comment type="similarity">
    <text evidence="6">Belongs to the transferase hexapeptide repeat family. LpxA subfamily.</text>
</comment>
<dbReference type="Gene3D" id="1.20.1180.10">
    <property type="entry name" value="Udp N-acetylglucosamine O-acyltransferase, C-terminal domain"/>
    <property type="match status" value="1"/>
</dbReference>
<dbReference type="InterPro" id="IPR029098">
    <property type="entry name" value="Acetyltransf_C"/>
</dbReference>
<dbReference type="Pfam" id="PF00132">
    <property type="entry name" value="Hexapep"/>
    <property type="match status" value="1"/>
</dbReference>
<keyword evidence="6" id="KW-0677">Repeat</keyword>
<reference evidence="8 9" key="1">
    <citation type="journal article" date="2012" name="Environ. Microbiol.">
        <title>The genome sequence of Desulfatibacillum alkenivorans AK-01: a blueprint for anaerobic alkane oxidation.</title>
        <authorList>
            <person name="Callaghan A.V."/>
            <person name="Morris B.E."/>
            <person name="Pereira I.A."/>
            <person name="McInerney M.J."/>
            <person name="Austin R.N."/>
            <person name="Groves J.T."/>
            <person name="Kukor J.J."/>
            <person name="Suflita J.M."/>
            <person name="Young L.Y."/>
            <person name="Zylstra G.J."/>
            <person name="Wawrik B."/>
        </authorList>
    </citation>
    <scope>NUCLEOTIDE SEQUENCE [LARGE SCALE GENOMIC DNA]</scope>
    <source>
        <strain evidence="8 9">AK-01</strain>
    </source>
</reference>
<evidence type="ECO:0000259" key="7">
    <source>
        <dbReference type="Pfam" id="PF13720"/>
    </source>
</evidence>
<dbReference type="GO" id="GO:0009245">
    <property type="term" value="P:lipid A biosynthetic process"/>
    <property type="evidence" value="ECO:0007669"/>
    <property type="project" value="UniProtKB-UniRule"/>
</dbReference>
<dbReference type="HAMAP" id="MF_00387">
    <property type="entry name" value="LpxA"/>
    <property type="match status" value="1"/>
</dbReference>
<dbReference type="EMBL" id="CP001322">
    <property type="protein sequence ID" value="ACL03488.1"/>
    <property type="molecule type" value="Genomic_DNA"/>
</dbReference>
<dbReference type="EC" id="2.3.1.129" evidence="6"/>
<keyword evidence="4 6" id="KW-0443">Lipid metabolism</keyword>
<dbReference type="GO" id="GO:0008780">
    <property type="term" value="F:acyl-[acyl-carrier-protein]-UDP-N-acetylglucosamine O-acyltransferase activity"/>
    <property type="evidence" value="ECO:0007669"/>
    <property type="project" value="UniProtKB-UniRule"/>
</dbReference>
<keyword evidence="6" id="KW-0963">Cytoplasm</keyword>
<dbReference type="CDD" id="cd03351">
    <property type="entry name" value="LbH_UDP-GlcNAc_AT"/>
    <property type="match status" value="1"/>
</dbReference>
<dbReference type="Gene3D" id="2.160.10.10">
    <property type="entry name" value="Hexapeptide repeat proteins"/>
    <property type="match status" value="1"/>
</dbReference>
<dbReference type="PANTHER" id="PTHR43480">
    <property type="entry name" value="ACYL-[ACYL-CARRIER-PROTEIN]--UDP-N-ACETYLGLUCOSAMINE O-ACYLTRANSFERASE"/>
    <property type="match status" value="1"/>
</dbReference>
<comment type="catalytic activity">
    <reaction evidence="6">
        <text>a (3R)-hydroxyacyl-[ACP] + UDP-N-acetyl-alpha-D-glucosamine = a UDP-3-O-[(3R)-3-hydroxyacyl]-N-acetyl-alpha-D-glucosamine + holo-[ACP]</text>
        <dbReference type="Rhea" id="RHEA:67812"/>
        <dbReference type="Rhea" id="RHEA-COMP:9685"/>
        <dbReference type="Rhea" id="RHEA-COMP:9945"/>
        <dbReference type="ChEBI" id="CHEBI:57705"/>
        <dbReference type="ChEBI" id="CHEBI:64479"/>
        <dbReference type="ChEBI" id="CHEBI:78827"/>
        <dbReference type="ChEBI" id="CHEBI:173225"/>
        <dbReference type="EC" id="2.3.1.129"/>
    </reaction>
</comment>
<dbReference type="eggNOG" id="COG1043">
    <property type="taxonomic scope" value="Bacteria"/>
</dbReference>
<name>B8FFT3_DESAL</name>
<dbReference type="PANTHER" id="PTHR43480:SF1">
    <property type="entry name" value="ACYL-[ACYL-CARRIER-PROTEIN]--UDP-N-ACETYLGLUCOSAMINE O-ACYLTRANSFERASE, MITOCHONDRIAL-RELATED"/>
    <property type="match status" value="1"/>
</dbReference>
<dbReference type="InterPro" id="IPR001451">
    <property type="entry name" value="Hexapep"/>
</dbReference>
<gene>
    <name evidence="6" type="primary">lpxA</name>
    <name evidence="8" type="ordered locus">Dalk_1791</name>
</gene>
<protein>
    <recommendedName>
        <fullName evidence="6">Acyl-[acyl-carrier-protein]--UDP-N-acetylglucosamine O-acyltransferase</fullName>
        <shortName evidence="6">UDP-N-acetylglucosamine acyltransferase</shortName>
        <ecNumber evidence="6">2.3.1.129</ecNumber>
    </recommendedName>
</protein>
<dbReference type="UniPathway" id="UPA00359">
    <property type="reaction ID" value="UER00477"/>
</dbReference>
<dbReference type="SUPFAM" id="SSF51161">
    <property type="entry name" value="Trimeric LpxA-like enzymes"/>
    <property type="match status" value="1"/>
</dbReference>
<dbReference type="RefSeq" id="WP_012610922.1">
    <property type="nucleotide sequence ID" value="NC_011768.1"/>
</dbReference>
<dbReference type="Proteomes" id="UP000000739">
    <property type="component" value="Chromosome"/>
</dbReference>
<organism evidence="8 9">
    <name type="scientific">Desulfatibacillum aliphaticivorans</name>
    <dbReference type="NCBI Taxonomy" id="218208"/>
    <lineage>
        <taxon>Bacteria</taxon>
        <taxon>Pseudomonadati</taxon>
        <taxon>Thermodesulfobacteriota</taxon>
        <taxon>Desulfobacteria</taxon>
        <taxon>Desulfobacterales</taxon>
        <taxon>Desulfatibacillaceae</taxon>
        <taxon>Desulfatibacillum</taxon>
    </lineage>
</organism>
<comment type="pathway">
    <text evidence="6">Glycolipid biosynthesis; lipid IV(A) biosynthesis; lipid IV(A) from (3R)-3-hydroxytetradecanoyl-[acyl-carrier-protein] and UDP-N-acetyl-alpha-D-glucosamine: step 1/6.</text>
</comment>
<evidence type="ECO:0000256" key="4">
    <source>
        <dbReference type="ARBA" id="ARBA00023098"/>
    </source>
</evidence>
<keyword evidence="5 6" id="KW-0012">Acyltransferase</keyword>
<keyword evidence="9" id="KW-1185">Reference proteome</keyword>